<dbReference type="InterPro" id="IPR018253">
    <property type="entry name" value="DnaJ_domain_CS"/>
</dbReference>
<evidence type="ECO:0000259" key="1">
    <source>
        <dbReference type="PROSITE" id="PS50076"/>
    </source>
</evidence>
<dbReference type="PANTHER" id="PTHR44240">
    <property type="entry name" value="DNAJ DOMAIN (PROKARYOTIC HEAT SHOCK PROTEIN)-RELATED"/>
    <property type="match status" value="1"/>
</dbReference>
<name>A0A6A3BYQ3_HIBSY</name>
<sequence>MLGVSFIWLTYITIYSPLSLQSFLEIKKHHNHRGNTMLSSLPISISLPVSPISPPSTSRARFRPPQATATCANSYASQQEKASTSGYLSRPGMAACTSLYEVLGIPVSASNQEIKAAYRGLARVCHPDVAAIDRKGSSADEFMKIHAAYSTLSDPQKRAVYDSKVFRRGRRPLTSDSRFSGFRGRSWETDQCW</sequence>
<dbReference type="PRINTS" id="PR00625">
    <property type="entry name" value="JDOMAIN"/>
</dbReference>
<dbReference type="EMBL" id="VEPZ02000595">
    <property type="protein sequence ID" value="KAE8721825.1"/>
    <property type="molecule type" value="Genomic_DNA"/>
</dbReference>
<dbReference type="CDD" id="cd06257">
    <property type="entry name" value="DnaJ"/>
    <property type="match status" value="1"/>
</dbReference>
<keyword evidence="3" id="KW-1185">Reference proteome</keyword>
<proteinExistence type="predicted"/>
<evidence type="ECO:0000313" key="3">
    <source>
        <dbReference type="Proteomes" id="UP000436088"/>
    </source>
</evidence>
<protein>
    <submittedName>
        <fullName evidence="2">Chaperone protein dnaJ 11</fullName>
    </submittedName>
</protein>
<accession>A0A6A3BYQ3</accession>
<dbReference type="PROSITE" id="PS50076">
    <property type="entry name" value="DNAJ_2"/>
    <property type="match status" value="1"/>
</dbReference>
<dbReference type="Gene3D" id="1.10.287.110">
    <property type="entry name" value="DnaJ domain"/>
    <property type="match status" value="1"/>
</dbReference>
<reference evidence="2" key="1">
    <citation type="submission" date="2019-09" db="EMBL/GenBank/DDBJ databases">
        <title>Draft genome information of white flower Hibiscus syriacus.</title>
        <authorList>
            <person name="Kim Y.-M."/>
        </authorList>
    </citation>
    <scope>NUCLEOTIDE SEQUENCE [LARGE SCALE GENOMIC DNA]</scope>
    <source>
        <strain evidence="2">YM2019G1</strain>
    </source>
</reference>
<comment type="caution">
    <text evidence="2">The sequence shown here is derived from an EMBL/GenBank/DDBJ whole genome shotgun (WGS) entry which is preliminary data.</text>
</comment>
<dbReference type="PROSITE" id="PS00636">
    <property type="entry name" value="DNAJ_1"/>
    <property type="match status" value="1"/>
</dbReference>
<dbReference type="AlphaFoldDB" id="A0A6A3BYQ3"/>
<dbReference type="InterPro" id="IPR036869">
    <property type="entry name" value="J_dom_sf"/>
</dbReference>
<dbReference type="SMART" id="SM00271">
    <property type="entry name" value="DnaJ"/>
    <property type="match status" value="1"/>
</dbReference>
<dbReference type="Pfam" id="PF00226">
    <property type="entry name" value="DnaJ"/>
    <property type="match status" value="1"/>
</dbReference>
<dbReference type="InterPro" id="IPR001623">
    <property type="entry name" value="DnaJ_domain"/>
</dbReference>
<dbReference type="Proteomes" id="UP000436088">
    <property type="component" value="Unassembled WGS sequence"/>
</dbReference>
<dbReference type="PANTHER" id="PTHR44240:SF33">
    <property type="entry name" value="OS03G0244950 PROTEIN"/>
    <property type="match status" value="1"/>
</dbReference>
<organism evidence="2 3">
    <name type="scientific">Hibiscus syriacus</name>
    <name type="common">Rose of Sharon</name>
    <dbReference type="NCBI Taxonomy" id="106335"/>
    <lineage>
        <taxon>Eukaryota</taxon>
        <taxon>Viridiplantae</taxon>
        <taxon>Streptophyta</taxon>
        <taxon>Embryophyta</taxon>
        <taxon>Tracheophyta</taxon>
        <taxon>Spermatophyta</taxon>
        <taxon>Magnoliopsida</taxon>
        <taxon>eudicotyledons</taxon>
        <taxon>Gunneridae</taxon>
        <taxon>Pentapetalae</taxon>
        <taxon>rosids</taxon>
        <taxon>malvids</taxon>
        <taxon>Malvales</taxon>
        <taxon>Malvaceae</taxon>
        <taxon>Malvoideae</taxon>
        <taxon>Hibiscus</taxon>
    </lineage>
</organism>
<gene>
    <name evidence="2" type="ORF">F3Y22_tig00015100pilonHSYRG00011</name>
</gene>
<dbReference type="SUPFAM" id="SSF46565">
    <property type="entry name" value="Chaperone J-domain"/>
    <property type="match status" value="1"/>
</dbReference>
<feature type="domain" description="J" evidence="1">
    <location>
        <begin position="98"/>
        <end position="165"/>
    </location>
</feature>
<evidence type="ECO:0000313" key="2">
    <source>
        <dbReference type="EMBL" id="KAE8721825.1"/>
    </source>
</evidence>
<dbReference type="InterPro" id="IPR052276">
    <property type="entry name" value="Diphthamide-biosynth_chaperone"/>
</dbReference>